<evidence type="ECO:0000256" key="2">
    <source>
        <dbReference type="ARBA" id="ARBA00004323"/>
    </source>
</evidence>
<keyword evidence="15" id="KW-1015">Disulfide bond</keyword>
<evidence type="ECO:0000313" key="19">
    <source>
        <dbReference type="Proteomes" id="UP000264840"/>
    </source>
</evidence>
<evidence type="ECO:0000256" key="8">
    <source>
        <dbReference type="ARBA" id="ARBA00022692"/>
    </source>
</evidence>
<dbReference type="GeneTree" id="ENSGT00940000160161"/>
<dbReference type="AlphaFoldDB" id="A0A3Q3C740"/>
<keyword evidence="6" id="KW-0328">Glycosyltransferase</keyword>
<name>A0A3Q3C740_HAPBU</name>
<evidence type="ECO:0000256" key="6">
    <source>
        <dbReference type="ARBA" id="ARBA00022676"/>
    </source>
</evidence>
<proteinExistence type="inferred from homology"/>
<accession>A0A3Q3C740</accession>
<dbReference type="GO" id="GO:0000139">
    <property type="term" value="C:Golgi membrane"/>
    <property type="evidence" value="ECO:0007669"/>
    <property type="project" value="UniProtKB-SubCell"/>
</dbReference>
<evidence type="ECO:0000313" key="18">
    <source>
        <dbReference type="Ensembl" id="ENSHBUP00000015486.1"/>
    </source>
</evidence>
<keyword evidence="10" id="KW-0430">Lectin</keyword>
<dbReference type="FunFam" id="2.80.10.50:FF:000017">
    <property type="entry name" value="Polypeptide N-acetylgalactosaminyltransferase"/>
    <property type="match status" value="1"/>
</dbReference>
<keyword evidence="14" id="KW-0472">Membrane</keyword>
<evidence type="ECO:0000256" key="1">
    <source>
        <dbReference type="ARBA" id="ARBA00001936"/>
    </source>
</evidence>
<keyword evidence="17" id="KW-0464">Manganese</keyword>
<dbReference type="Proteomes" id="UP000264840">
    <property type="component" value="Unplaced"/>
</dbReference>
<evidence type="ECO:0000256" key="7">
    <source>
        <dbReference type="ARBA" id="ARBA00022679"/>
    </source>
</evidence>
<keyword evidence="7" id="KW-0808">Transferase</keyword>
<evidence type="ECO:0000256" key="3">
    <source>
        <dbReference type="ARBA" id="ARBA00004922"/>
    </source>
</evidence>
<evidence type="ECO:0000256" key="5">
    <source>
        <dbReference type="ARBA" id="ARBA00012644"/>
    </source>
</evidence>
<comment type="pathway">
    <text evidence="3">Protein modification; protein glycosylation.</text>
</comment>
<organism evidence="18 19">
    <name type="scientific">Haplochromis burtoni</name>
    <name type="common">Burton's mouthbrooder</name>
    <name type="synonym">Chromis burtoni</name>
    <dbReference type="NCBI Taxonomy" id="8153"/>
    <lineage>
        <taxon>Eukaryota</taxon>
        <taxon>Metazoa</taxon>
        <taxon>Chordata</taxon>
        <taxon>Craniata</taxon>
        <taxon>Vertebrata</taxon>
        <taxon>Euteleostomi</taxon>
        <taxon>Actinopterygii</taxon>
        <taxon>Neopterygii</taxon>
        <taxon>Teleostei</taxon>
        <taxon>Neoteleostei</taxon>
        <taxon>Acanthomorphata</taxon>
        <taxon>Ovalentaria</taxon>
        <taxon>Cichlomorphae</taxon>
        <taxon>Cichliformes</taxon>
        <taxon>Cichlidae</taxon>
        <taxon>African cichlids</taxon>
        <taxon>Pseudocrenilabrinae</taxon>
        <taxon>Haplochromini</taxon>
        <taxon>Haplochromis</taxon>
    </lineage>
</organism>
<evidence type="ECO:0000256" key="15">
    <source>
        <dbReference type="ARBA" id="ARBA00023157"/>
    </source>
</evidence>
<reference evidence="18" key="2">
    <citation type="submission" date="2025-09" db="UniProtKB">
        <authorList>
            <consortium name="Ensembl"/>
        </authorList>
    </citation>
    <scope>IDENTIFICATION</scope>
</reference>
<keyword evidence="11" id="KW-0735">Signal-anchor</keyword>
<evidence type="ECO:0000256" key="12">
    <source>
        <dbReference type="ARBA" id="ARBA00022989"/>
    </source>
</evidence>
<dbReference type="Gene3D" id="2.80.10.50">
    <property type="match status" value="1"/>
</dbReference>
<dbReference type="OMA" id="KCEEVPR"/>
<keyword evidence="16" id="KW-0325">Glycoprotein</keyword>
<evidence type="ECO:0000256" key="11">
    <source>
        <dbReference type="ARBA" id="ARBA00022968"/>
    </source>
</evidence>
<evidence type="ECO:0000256" key="10">
    <source>
        <dbReference type="ARBA" id="ARBA00022734"/>
    </source>
</evidence>
<keyword evidence="9" id="KW-0479">Metal-binding</keyword>
<evidence type="ECO:0000256" key="9">
    <source>
        <dbReference type="ARBA" id="ARBA00022723"/>
    </source>
</evidence>
<dbReference type="GO" id="GO:0046872">
    <property type="term" value="F:metal ion binding"/>
    <property type="evidence" value="ECO:0007669"/>
    <property type="project" value="UniProtKB-KW"/>
</dbReference>
<comment type="subcellular location">
    <subcellularLocation>
        <location evidence="2">Golgi apparatus membrane</location>
        <topology evidence="2">Single-pass type II membrane protein</topology>
    </subcellularLocation>
</comment>
<keyword evidence="12" id="KW-1133">Transmembrane helix</keyword>
<dbReference type="InterPro" id="IPR035992">
    <property type="entry name" value="Ricin_B-like_lectins"/>
</dbReference>
<dbReference type="Ensembl" id="ENSHBUT00000023788.1">
    <property type="protein sequence ID" value="ENSHBUP00000015486.1"/>
    <property type="gene ID" value="ENSHBUG00000017400.1"/>
</dbReference>
<keyword evidence="8" id="KW-0812">Transmembrane</keyword>
<evidence type="ECO:0000256" key="16">
    <source>
        <dbReference type="ARBA" id="ARBA00023180"/>
    </source>
</evidence>
<dbReference type="EC" id="2.4.1.41" evidence="5"/>
<evidence type="ECO:0000256" key="14">
    <source>
        <dbReference type="ARBA" id="ARBA00023136"/>
    </source>
</evidence>
<dbReference type="GO" id="GO:0030246">
    <property type="term" value="F:carbohydrate binding"/>
    <property type="evidence" value="ECO:0007669"/>
    <property type="project" value="UniProtKB-KW"/>
</dbReference>
<reference evidence="18" key="1">
    <citation type="submission" date="2025-08" db="UniProtKB">
        <authorList>
            <consortium name="Ensembl"/>
        </authorList>
    </citation>
    <scope>IDENTIFICATION</scope>
</reference>
<dbReference type="STRING" id="8153.ENSHBUP00000015486"/>
<sequence length="130" mass="14594">RPSYNNHLQNDLLKSHCVDQGPVPGNIPILHGYGEIIIGGIASHNYNSDRCLVDPGSGSSPTLQDCPLAKTNELHMHWDFKQELAIINKATNRCLEIAQGANFYYKLIIQQCSGQSWRIEHHKFLVQSLT</sequence>
<evidence type="ECO:0000256" key="13">
    <source>
        <dbReference type="ARBA" id="ARBA00023034"/>
    </source>
</evidence>
<evidence type="ECO:0000256" key="4">
    <source>
        <dbReference type="ARBA" id="ARBA00005680"/>
    </source>
</evidence>
<dbReference type="SUPFAM" id="SSF50370">
    <property type="entry name" value="Ricin B-like lectins"/>
    <property type="match status" value="1"/>
</dbReference>
<protein>
    <recommendedName>
        <fullName evidence="5">polypeptide N-acetylgalactosaminyltransferase</fullName>
        <ecNumber evidence="5">2.4.1.41</ecNumber>
    </recommendedName>
</protein>
<comment type="cofactor">
    <cofactor evidence="1">
        <name>Mn(2+)</name>
        <dbReference type="ChEBI" id="CHEBI:29035"/>
    </cofactor>
</comment>
<keyword evidence="19" id="KW-1185">Reference proteome</keyword>
<keyword evidence="13" id="KW-0333">Golgi apparatus</keyword>
<comment type="similarity">
    <text evidence="4">Belongs to the glycosyltransferase 2 family. GalNAc-T subfamily.</text>
</comment>
<evidence type="ECO:0000256" key="17">
    <source>
        <dbReference type="ARBA" id="ARBA00023211"/>
    </source>
</evidence>
<dbReference type="GO" id="GO:0004653">
    <property type="term" value="F:polypeptide N-acetylgalactosaminyltransferase activity"/>
    <property type="evidence" value="ECO:0007669"/>
    <property type="project" value="UniProtKB-EC"/>
</dbReference>